<accession>A0A1E3PE15</accession>
<dbReference type="AlphaFoldDB" id="A0A1E3PE15"/>
<dbReference type="EMBL" id="KV454414">
    <property type="protein sequence ID" value="ODQ63663.1"/>
    <property type="molecule type" value="Genomic_DNA"/>
</dbReference>
<reference evidence="2 3" key="1">
    <citation type="journal article" date="2016" name="Proc. Natl. Acad. Sci. U.S.A.">
        <title>Comparative genomics of biotechnologically important yeasts.</title>
        <authorList>
            <person name="Riley R."/>
            <person name="Haridas S."/>
            <person name="Wolfe K.H."/>
            <person name="Lopes M.R."/>
            <person name="Hittinger C.T."/>
            <person name="Goeker M."/>
            <person name="Salamov A.A."/>
            <person name="Wisecaver J.H."/>
            <person name="Long T.M."/>
            <person name="Calvey C.H."/>
            <person name="Aerts A.L."/>
            <person name="Barry K.W."/>
            <person name="Choi C."/>
            <person name="Clum A."/>
            <person name="Coughlan A.Y."/>
            <person name="Deshpande S."/>
            <person name="Douglass A.P."/>
            <person name="Hanson S.J."/>
            <person name="Klenk H.-P."/>
            <person name="LaButti K.M."/>
            <person name="Lapidus A."/>
            <person name="Lindquist E.A."/>
            <person name="Lipzen A.M."/>
            <person name="Meier-Kolthoff J.P."/>
            <person name="Ohm R.A."/>
            <person name="Otillar R.P."/>
            <person name="Pangilinan J.L."/>
            <person name="Peng Y."/>
            <person name="Rokas A."/>
            <person name="Rosa C.A."/>
            <person name="Scheuner C."/>
            <person name="Sibirny A.A."/>
            <person name="Slot J.C."/>
            <person name="Stielow J.B."/>
            <person name="Sun H."/>
            <person name="Kurtzman C.P."/>
            <person name="Blackwell M."/>
            <person name="Grigoriev I.V."/>
            <person name="Jeffries T.W."/>
        </authorList>
    </citation>
    <scope>NUCLEOTIDE SEQUENCE [LARGE SCALE GENOMIC DNA]</scope>
    <source>
        <strain evidence="2 3">DSM 6958</strain>
    </source>
</reference>
<proteinExistence type="predicted"/>
<feature type="region of interest" description="Disordered" evidence="1">
    <location>
        <begin position="25"/>
        <end position="46"/>
    </location>
</feature>
<evidence type="ECO:0000256" key="1">
    <source>
        <dbReference type="SAM" id="MobiDB-lite"/>
    </source>
</evidence>
<evidence type="ECO:0000313" key="3">
    <source>
        <dbReference type="Proteomes" id="UP000095009"/>
    </source>
</evidence>
<organism evidence="2 3">
    <name type="scientific">Nadsonia fulvescens var. elongata DSM 6958</name>
    <dbReference type="NCBI Taxonomy" id="857566"/>
    <lineage>
        <taxon>Eukaryota</taxon>
        <taxon>Fungi</taxon>
        <taxon>Dikarya</taxon>
        <taxon>Ascomycota</taxon>
        <taxon>Saccharomycotina</taxon>
        <taxon>Dipodascomycetes</taxon>
        <taxon>Dipodascales</taxon>
        <taxon>Dipodascales incertae sedis</taxon>
        <taxon>Nadsonia</taxon>
    </lineage>
</organism>
<dbReference type="Proteomes" id="UP000095009">
    <property type="component" value="Unassembled WGS sequence"/>
</dbReference>
<sequence length="285" mass="33001">MPKHYMRHSLSSDSLSKLLYIATPQPDKGYENSPPPETVKSFMNDNGPDYNNASRLASVELKHTPHTNIRGCSLTPPTETTNYNMPMAKVDITLNPPTPHILKNFSLFSIWKNNLCENIDYLFSQGHTIPEILQGIQTSFQIDSPVDDRTSLVEILDECLQRIDLYKLDNSDYNNEESKQNLLTVVNMFFSEYYKLMKRKLALMQWDDSEFDNLSDFITRYGEAIRFVEPDESISSLIKGLMKKLPSTEANKLKWIILFSEQGDIRTWREAERLIRHELLTENPN</sequence>
<name>A0A1E3PE15_9ASCO</name>
<keyword evidence="3" id="KW-1185">Reference proteome</keyword>
<gene>
    <name evidence="2" type="ORF">NADFUDRAFT_84286</name>
</gene>
<protein>
    <submittedName>
        <fullName evidence="2">Uncharacterized protein</fullName>
    </submittedName>
</protein>
<evidence type="ECO:0000313" key="2">
    <source>
        <dbReference type="EMBL" id="ODQ63663.1"/>
    </source>
</evidence>